<keyword evidence="6" id="KW-1185">Reference proteome</keyword>
<dbReference type="AlphaFoldDB" id="N1QJ24"/>
<keyword evidence="4" id="KW-0456">Lyase</keyword>
<dbReference type="GO" id="GO:0008124">
    <property type="term" value="F:4-alpha-hydroxytetrahydrobiopterin dehydratase activity"/>
    <property type="evidence" value="ECO:0007669"/>
    <property type="project" value="UniProtKB-EC"/>
</dbReference>
<dbReference type="GO" id="GO:0006729">
    <property type="term" value="P:tetrahydrobiopterin biosynthetic process"/>
    <property type="evidence" value="ECO:0007669"/>
    <property type="project" value="InterPro"/>
</dbReference>
<dbReference type="RefSeq" id="XP_016759926.1">
    <property type="nucleotide sequence ID" value="XM_016905705.1"/>
</dbReference>
<dbReference type="Gene3D" id="3.30.1360.20">
    <property type="entry name" value="Transcriptional coactivator/pterin dehydratase"/>
    <property type="match status" value="2"/>
</dbReference>
<evidence type="ECO:0000256" key="1">
    <source>
        <dbReference type="ARBA" id="ARBA00001554"/>
    </source>
</evidence>
<gene>
    <name evidence="5" type="ORF">SEPMUDRAFT_149682</name>
</gene>
<protein>
    <recommendedName>
        <fullName evidence="3">4a-hydroxytetrahydrobiopterin dehydratase</fullName>
        <ecNumber evidence="3">4.2.1.96</ecNumber>
    </recommendedName>
</protein>
<dbReference type="GeneID" id="27902842"/>
<evidence type="ECO:0000256" key="2">
    <source>
        <dbReference type="ARBA" id="ARBA00006472"/>
    </source>
</evidence>
<evidence type="ECO:0000256" key="4">
    <source>
        <dbReference type="ARBA" id="ARBA00023239"/>
    </source>
</evidence>
<accession>N1QJ24</accession>
<dbReference type="InterPro" id="IPR001533">
    <property type="entry name" value="Pterin_deHydtase"/>
</dbReference>
<comment type="similarity">
    <text evidence="2">Belongs to the pterin-4-alpha-carbinolamine dehydratase family.</text>
</comment>
<proteinExistence type="inferred from homology"/>
<dbReference type="Proteomes" id="UP000016931">
    <property type="component" value="Unassembled WGS sequence"/>
</dbReference>
<dbReference type="EC" id="4.2.1.96" evidence="3"/>
<dbReference type="HOGENOM" id="CLU_1256727_0_0_1"/>
<sequence>MSSELSQLQTQGWNAYQEQHLTKFFVFENWTRCLNFAQLVEIDSWSNDHHALLKLSSRSSPQGMRFVATVRWATYKGTPARIEQKDIDSAKRTDAYSVIAKSLGNVSSLQDHPVLQTTRLEEDVALLQSGWVHRDAVISKKFHFHTYTKCRDFVHVIGVECKAKNYHPDIVYFPCWVSIEWRLLVKEKAVALALFCDATASKIGTSANTAEGSHVCMENL</sequence>
<dbReference type="InterPro" id="IPR036428">
    <property type="entry name" value="PCD_sf"/>
</dbReference>
<name>N1QJ24_SPHMS</name>
<evidence type="ECO:0000256" key="3">
    <source>
        <dbReference type="ARBA" id="ARBA00013252"/>
    </source>
</evidence>
<dbReference type="Pfam" id="PF01329">
    <property type="entry name" value="Pterin_4a"/>
    <property type="match status" value="1"/>
</dbReference>
<dbReference type="EMBL" id="KB456265">
    <property type="protein sequence ID" value="EMF11805.1"/>
    <property type="molecule type" value="Genomic_DNA"/>
</dbReference>
<reference evidence="5 6" key="1">
    <citation type="journal article" date="2012" name="PLoS Pathog.">
        <title>Diverse lifestyles and strategies of plant pathogenesis encoded in the genomes of eighteen Dothideomycetes fungi.</title>
        <authorList>
            <person name="Ohm R.A."/>
            <person name="Feau N."/>
            <person name="Henrissat B."/>
            <person name="Schoch C.L."/>
            <person name="Horwitz B.A."/>
            <person name="Barry K.W."/>
            <person name="Condon B.J."/>
            <person name="Copeland A.C."/>
            <person name="Dhillon B."/>
            <person name="Glaser F."/>
            <person name="Hesse C.N."/>
            <person name="Kosti I."/>
            <person name="LaButti K."/>
            <person name="Lindquist E.A."/>
            <person name="Lucas S."/>
            <person name="Salamov A.A."/>
            <person name="Bradshaw R.E."/>
            <person name="Ciuffetti L."/>
            <person name="Hamelin R.C."/>
            <person name="Kema G.H.J."/>
            <person name="Lawrence C."/>
            <person name="Scott J.A."/>
            <person name="Spatafora J.W."/>
            <person name="Turgeon B.G."/>
            <person name="de Wit P.J.G.M."/>
            <person name="Zhong S."/>
            <person name="Goodwin S.B."/>
            <person name="Grigoriev I.V."/>
        </authorList>
    </citation>
    <scope>NUCLEOTIDE SEQUENCE [LARGE SCALE GENOMIC DNA]</scope>
    <source>
        <strain evidence="5 6">SO2202</strain>
    </source>
</reference>
<evidence type="ECO:0000313" key="6">
    <source>
        <dbReference type="Proteomes" id="UP000016931"/>
    </source>
</evidence>
<organism evidence="5 6">
    <name type="scientific">Sphaerulina musiva (strain SO2202)</name>
    <name type="common">Poplar stem canker fungus</name>
    <name type="synonym">Septoria musiva</name>
    <dbReference type="NCBI Taxonomy" id="692275"/>
    <lineage>
        <taxon>Eukaryota</taxon>
        <taxon>Fungi</taxon>
        <taxon>Dikarya</taxon>
        <taxon>Ascomycota</taxon>
        <taxon>Pezizomycotina</taxon>
        <taxon>Dothideomycetes</taxon>
        <taxon>Dothideomycetidae</taxon>
        <taxon>Mycosphaerellales</taxon>
        <taxon>Mycosphaerellaceae</taxon>
        <taxon>Sphaerulina</taxon>
    </lineage>
</organism>
<dbReference type="SUPFAM" id="SSF55248">
    <property type="entry name" value="PCD-like"/>
    <property type="match status" value="1"/>
</dbReference>
<comment type="catalytic activity">
    <reaction evidence="1">
        <text>(4aS,6R)-4a-hydroxy-L-erythro-5,6,7,8-tetrahydrobiopterin = (6R)-L-erythro-6,7-dihydrobiopterin + H2O</text>
        <dbReference type="Rhea" id="RHEA:11920"/>
        <dbReference type="ChEBI" id="CHEBI:15377"/>
        <dbReference type="ChEBI" id="CHEBI:15642"/>
        <dbReference type="ChEBI" id="CHEBI:43120"/>
        <dbReference type="EC" id="4.2.1.96"/>
    </reaction>
</comment>
<evidence type="ECO:0000313" key="5">
    <source>
        <dbReference type="EMBL" id="EMF11805.1"/>
    </source>
</evidence>